<evidence type="ECO:0000313" key="11">
    <source>
        <dbReference type="Proteomes" id="UP000431401"/>
    </source>
</evidence>
<evidence type="ECO:0000256" key="1">
    <source>
        <dbReference type="ARBA" id="ARBA00004651"/>
    </source>
</evidence>
<comment type="similarity">
    <text evidence="7">Belongs to the binding-protein-dependent transport system permease family.</text>
</comment>
<dbReference type="Pfam" id="PF00528">
    <property type="entry name" value="BPD_transp_1"/>
    <property type="match status" value="1"/>
</dbReference>
<feature type="compositionally biased region" description="Polar residues" evidence="8">
    <location>
        <begin position="41"/>
        <end position="54"/>
    </location>
</feature>
<feature type="domain" description="ABC transmembrane type-1" evidence="9">
    <location>
        <begin position="155"/>
        <end position="338"/>
    </location>
</feature>
<dbReference type="Gene3D" id="1.10.3720.10">
    <property type="entry name" value="MetI-like"/>
    <property type="match status" value="1"/>
</dbReference>
<keyword evidence="3" id="KW-1003">Cell membrane</keyword>
<evidence type="ECO:0000256" key="4">
    <source>
        <dbReference type="ARBA" id="ARBA00022692"/>
    </source>
</evidence>
<dbReference type="Proteomes" id="UP000431401">
    <property type="component" value="Unassembled WGS sequence"/>
</dbReference>
<evidence type="ECO:0000256" key="8">
    <source>
        <dbReference type="SAM" id="MobiDB-lite"/>
    </source>
</evidence>
<reference evidence="10 11" key="1">
    <citation type="submission" date="2019-10" db="EMBL/GenBank/DDBJ databases">
        <title>Nocardia macrotermitis sp. nov. and Nocardia aurantia sp. nov., isolated from the gut of fungus growing-termite Macrotermes natalensis.</title>
        <authorList>
            <person name="Benndorf R."/>
            <person name="Schwitalla J."/>
            <person name="Martin K."/>
            <person name="De Beer W."/>
            <person name="Kaster A.-K."/>
            <person name="Vollmers J."/>
            <person name="Poulsen M."/>
            <person name="Beemelmanns C."/>
        </authorList>
    </citation>
    <scope>NUCLEOTIDE SEQUENCE [LARGE SCALE GENOMIC DNA]</scope>
    <source>
        <strain evidence="10 11">RB56</strain>
    </source>
</reference>
<sequence>MRTGTTSRSDTQKPGGTAESGQDGESGVAAEQVPEAGSPSGPATESDSASTDEPNTAAVELDAPNTAGGTSAASGPVRRTGPGATESEPPAPRSRRWNPAAVLAPTVVLALVIGLWYFASYEILAPSRRFLLPPPQDVLTKGLLGPSGPDMWQALERTTVVALTGLAIAVVLGVAWAILMSQAGWAELALFPYAVVMQCVPILALVPLIGFWFGFGFVARVFVCVLIALFPVVSNTLFGLKSVDQGLRDLFALRGTGRLTVLRKLEFPAALPATFAGVRISAGLSVVGAIVGDFFFKQGDPGIGILIDNYRSRLQAPQLFAAILLASALGVLVFGLFGWISRRAVGNWYDSARR</sequence>
<evidence type="ECO:0000256" key="2">
    <source>
        <dbReference type="ARBA" id="ARBA00022448"/>
    </source>
</evidence>
<keyword evidence="4 7" id="KW-0812">Transmembrane</keyword>
<dbReference type="SUPFAM" id="SSF161098">
    <property type="entry name" value="MetI-like"/>
    <property type="match status" value="1"/>
</dbReference>
<dbReference type="AlphaFoldDB" id="A0A7K0DI66"/>
<dbReference type="PANTHER" id="PTHR30151:SF41">
    <property type="entry name" value="ABC TRANSPORTER PERMEASE PROTEIN"/>
    <property type="match status" value="1"/>
</dbReference>
<feature type="transmembrane region" description="Helical" evidence="7">
    <location>
        <begin position="100"/>
        <end position="119"/>
    </location>
</feature>
<evidence type="ECO:0000256" key="6">
    <source>
        <dbReference type="ARBA" id="ARBA00023136"/>
    </source>
</evidence>
<dbReference type="InterPro" id="IPR000515">
    <property type="entry name" value="MetI-like"/>
</dbReference>
<gene>
    <name evidence="10" type="ORF">NRB56_10600</name>
</gene>
<proteinExistence type="inferred from homology"/>
<keyword evidence="6 7" id="KW-0472">Membrane</keyword>
<feature type="region of interest" description="Disordered" evidence="8">
    <location>
        <begin position="1"/>
        <end position="96"/>
    </location>
</feature>
<comment type="subcellular location">
    <subcellularLocation>
        <location evidence="1 7">Cell membrane</location>
        <topology evidence="1 7">Multi-pass membrane protein</topology>
    </subcellularLocation>
</comment>
<name>A0A7K0DI66_9NOCA</name>
<dbReference type="GO" id="GO:0055085">
    <property type="term" value="P:transmembrane transport"/>
    <property type="evidence" value="ECO:0007669"/>
    <property type="project" value="InterPro"/>
</dbReference>
<protein>
    <recommendedName>
        <fullName evidence="9">ABC transmembrane type-1 domain-containing protein</fullName>
    </recommendedName>
</protein>
<dbReference type="InterPro" id="IPR035906">
    <property type="entry name" value="MetI-like_sf"/>
</dbReference>
<dbReference type="CDD" id="cd06261">
    <property type="entry name" value="TM_PBP2"/>
    <property type="match status" value="1"/>
</dbReference>
<evidence type="ECO:0000256" key="7">
    <source>
        <dbReference type="RuleBase" id="RU363032"/>
    </source>
</evidence>
<dbReference type="PROSITE" id="PS50928">
    <property type="entry name" value="ABC_TM1"/>
    <property type="match status" value="1"/>
</dbReference>
<feature type="transmembrane region" description="Helical" evidence="7">
    <location>
        <begin position="160"/>
        <end position="179"/>
    </location>
</feature>
<evidence type="ECO:0000256" key="3">
    <source>
        <dbReference type="ARBA" id="ARBA00022475"/>
    </source>
</evidence>
<keyword evidence="2 7" id="KW-0813">Transport</keyword>
<keyword evidence="11" id="KW-1185">Reference proteome</keyword>
<evidence type="ECO:0000259" key="9">
    <source>
        <dbReference type="PROSITE" id="PS50928"/>
    </source>
</evidence>
<feature type="compositionally biased region" description="Polar residues" evidence="8">
    <location>
        <begin position="1"/>
        <end position="14"/>
    </location>
</feature>
<accession>A0A7K0DI66</accession>
<dbReference type="GO" id="GO:0005886">
    <property type="term" value="C:plasma membrane"/>
    <property type="evidence" value="ECO:0007669"/>
    <property type="project" value="UniProtKB-SubCell"/>
</dbReference>
<dbReference type="PANTHER" id="PTHR30151">
    <property type="entry name" value="ALKANE SULFONATE ABC TRANSPORTER-RELATED, MEMBRANE SUBUNIT"/>
    <property type="match status" value="1"/>
</dbReference>
<comment type="caution">
    <text evidence="10">The sequence shown here is derived from an EMBL/GenBank/DDBJ whole genome shotgun (WGS) entry which is preliminary data.</text>
</comment>
<organism evidence="10 11">
    <name type="scientific">Nocardia aurantia</name>
    <dbReference type="NCBI Taxonomy" id="2585199"/>
    <lineage>
        <taxon>Bacteria</taxon>
        <taxon>Bacillati</taxon>
        <taxon>Actinomycetota</taxon>
        <taxon>Actinomycetes</taxon>
        <taxon>Mycobacteriales</taxon>
        <taxon>Nocardiaceae</taxon>
        <taxon>Nocardia</taxon>
    </lineage>
</organism>
<dbReference type="EMBL" id="WEGI01000002">
    <property type="protein sequence ID" value="MQY25503.1"/>
    <property type="molecule type" value="Genomic_DNA"/>
</dbReference>
<keyword evidence="5 7" id="KW-1133">Transmembrane helix</keyword>
<feature type="transmembrane region" description="Helical" evidence="7">
    <location>
        <begin position="319"/>
        <end position="340"/>
    </location>
</feature>
<feature type="transmembrane region" description="Helical" evidence="7">
    <location>
        <begin position="219"/>
        <end position="240"/>
    </location>
</feature>
<evidence type="ECO:0000313" key="10">
    <source>
        <dbReference type="EMBL" id="MQY25503.1"/>
    </source>
</evidence>
<evidence type="ECO:0000256" key="5">
    <source>
        <dbReference type="ARBA" id="ARBA00022989"/>
    </source>
</evidence>
<feature type="transmembrane region" description="Helical" evidence="7">
    <location>
        <begin position="191"/>
        <end position="213"/>
    </location>
</feature>